<name>A0AAU9UKF2_EUPED</name>
<dbReference type="EMBL" id="CAKOGL010000022">
    <property type="protein sequence ID" value="CAH2099598.1"/>
    <property type="molecule type" value="Genomic_DNA"/>
</dbReference>
<proteinExistence type="predicted"/>
<evidence type="ECO:0000256" key="1">
    <source>
        <dbReference type="SAM" id="MobiDB-lite"/>
    </source>
</evidence>
<organism evidence="2 3">
    <name type="scientific">Euphydryas editha</name>
    <name type="common">Edith's checkerspot</name>
    <dbReference type="NCBI Taxonomy" id="104508"/>
    <lineage>
        <taxon>Eukaryota</taxon>
        <taxon>Metazoa</taxon>
        <taxon>Ecdysozoa</taxon>
        <taxon>Arthropoda</taxon>
        <taxon>Hexapoda</taxon>
        <taxon>Insecta</taxon>
        <taxon>Pterygota</taxon>
        <taxon>Neoptera</taxon>
        <taxon>Endopterygota</taxon>
        <taxon>Lepidoptera</taxon>
        <taxon>Glossata</taxon>
        <taxon>Ditrysia</taxon>
        <taxon>Papilionoidea</taxon>
        <taxon>Nymphalidae</taxon>
        <taxon>Nymphalinae</taxon>
        <taxon>Euphydryas</taxon>
    </lineage>
</organism>
<dbReference type="AlphaFoldDB" id="A0AAU9UKF2"/>
<keyword evidence="3" id="KW-1185">Reference proteome</keyword>
<accession>A0AAU9UKF2</accession>
<protein>
    <submittedName>
        <fullName evidence="2">Uncharacterized protein</fullName>
    </submittedName>
</protein>
<sequence>MGLLSADRPKTVRNNKRPALQSPPDPSPAPITENVIRTTVEDIIQNQKESLLGKFTLTMRTMLNNELKSMREDIKDIRLGY</sequence>
<evidence type="ECO:0000313" key="2">
    <source>
        <dbReference type="EMBL" id="CAH2099598.1"/>
    </source>
</evidence>
<comment type="caution">
    <text evidence="2">The sequence shown here is derived from an EMBL/GenBank/DDBJ whole genome shotgun (WGS) entry which is preliminary data.</text>
</comment>
<reference evidence="2" key="1">
    <citation type="submission" date="2022-03" db="EMBL/GenBank/DDBJ databases">
        <authorList>
            <person name="Tunstrom K."/>
        </authorList>
    </citation>
    <scope>NUCLEOTIDE SEQUENCE</scope>
</reference>
<evidence type="ECO:0000313" key="3">
    <source>
        <dbReference type="Proteomes" id="UP001153954"/>
    </source>
</evidence>
<gene>
    <name evidence="2" type="ORF">EEDITHA_LOCUS14556</name>
</gene>
<feature type="region of interest" description="Disordered" evidence="1">
    <location>
        <begin position="1"/>
        <end position="32"/>
    </location>
</feature>
<dbReference type="Proteomes" id="UP001153954">
    <property type="component" value="Unassembled WGS sequence"/>
</dbReference>